<evidence type="ECO:0000259" key="2">
    <source>
        <dbReference type="Pfam" id="PF22725"/>
    </source>
</evidence>
<dbReference type="PANTHER" id="PTHR43708">
    <property type="entry name" value="CONSERVED EXPRESSED OXIDOREDUCTASE (EUROFUNG)"/>
    <property type="match status" value="1"/>
</dbReference>
<feature type="domain" description="GFO/IDH/MocA-like oxidoreductase" evidence="2">
    <location>
        <begin position="152"/>
        <end position="287"/>
    </location>
</feature>
<feature type="domain" description="Gfo/Idh/MocA-like oxidoreductase N-terminal" evidence="1">
    <location>
        <begin position="14"/>
        <end position="142"/>
    </location>
</feature>
<dbReference type="Gene3D" id="3.40.50.720">
    <property type="entry name" value="NAD(P)-binding Rossmann-like Domain"/>
    <property type="match status" value="1"/>
</dbReference>
<protein>
    <submittedName>
        <fullName evidence="3">Predicted dehydrogenase</fullName>
    </submittedName>
</protein>
<name>A0A1W1Z8E3_9HYPH</name>
<accession>A0A1W1Z8E3</accession>
<dbReference type="Gene3D" id="3.30.360.10">
    <property type="entry name" value="Dihydrodipicolinate Reductase, domain 2"/>
    <property type="match status" value="1"/>
</dbReference>
<dbReference type="InterPro" id="IPR055170">
    <property type="entry name" value="GFO_IDH_MocA-like_dom"/>
</dbReference>
<dbReference type="SUPFAM" id="SSF51735">
    <property type="entry name" value="NAD(P)-binding Rossmann-fold domains"/>
    <property type="match status" value="1"/>
</dbReference>
<dbReference type="STRING" id="937218.SAMN06297251_102263"/>
<dbReference type="Proteomes" id="UP000192656">
    <property type="component" value="Unassembled WGS sequence"/>
</dbReference>
<evidence type="ECO:0000259" key="1">
    <source>
        <dbReference type="Pfam" id="PF01408"/>
    </source>
</evidence>
<organism evidence="3 4">
    <name type="scientific">Fulvimarina manganoxydans</name>
    <dbReference type="NCBI Taxonomy" id="937218"/>
    <lineage>
        <taxon>Bacteria</taxon>
        <taxon>Pseudomonadati</taxon>
        <taxon>Pseudomonadota</taxon>
        <taxon>Alphaproteobacteria</taxon>
        <taxon>Hyphomicrobiales</taxon>
        <taxon>Aurantimonadaceae</taxon>
        <taxon>Fulvimarina</taxon>
    </lineage>
</organism>
<dbReference type="RefSeq" id="WP_084408708.1">
    <property type="nucleotide sequence ID" value="NZ_FWXR01000002.1"/>
</dbReference>
<evidence type="ECO:0000313" key="3">
    <source>
        <dbReference type="EMBL" id="SMC44572.1"/>
    </source>
</evidence>
<dbReference type="InterPro" id="IPR051317">
    <property type="entry name" value="Gfo/Idh/MocA_oxidoreduct"/>
</dbReference>
<dbReference type="InterPro" id="IPR000683">
    <property type="entry name" value="Gfo/Idh/MocA-like_OxRdtase_N"/>
</dbReference>
<dbReference type="SUPFAM" id="SSF55347">
    <property type="entry name" value="Glyceraldehyde-3-phosphate dehydrogenase-like, C-terminal domain"/>
    <property type="match status" value="1"/>
</dbReference>
<dbReference type="PANTHER" id="PTHR43708:SF3">
    <property type="entry name" value="OXIDOREDUCTASE"/>
    <property type="match status" value="1"/>
</dbReference>
<dbReference type="GO" id="GO:0000166">
    <property type="term" value="F:nucleotide binding"/>
    <property type="evidence" value="ECO:0007669"/>
    <property type="project" value="InterPro"/>
</dbReference>
<keyword evidence="4" id="KW-1185">Reference proteome</keyword>
<dbReference type="Pfam" id="PF01408">
    <property type="entry name" value="GFO_IDH_MocA"/>
    <property type="match status" value="1"/>
</dbReference>
<dbReference type="Pfam" id="PF22725">
    <property type="entry name" value="GFO_IDH_MocA_C3"/>
    <property type="match status" value="1"/>
</dbReference>
<dbReference type="EMBL" id="FWXR01000002">
    <property type="protein sequence ID" value="SMC44572.1"/>
    <property type="molecule type" value="Genomic_DNA"/>
</dbReference>
<reference evidence="3 4" key="1">
    <citation type="submission" date="2017-04" db="EMBL/GenBank/DDBJ databases">
        <authorList>
            <person name="Afonso C.L."/>
            <person name="Miller P.J."/>
            <person name="Scott M.A."/>
            <person name="Spackman E."/>
            <person name="Goraichik I."/>
            <person name="Dimitrov K.M."/>
            <person name="Suarez D.L."/>
            <person name="Swayne D.E."/>
        </authorList>
    </citation>
    <scope>NUCLEOTIDE SEQUENCE [LARGE SCALE GENOMIC DNA]</scope>
    <source>
        <strain evidence="3 4">CGMCC 1.10972</strain>
    </source>
</reference>
<proteinExistence type="predicted"/>
<sequence>MTIEGRDEKRGNRIRLGMVGGGQGAFIGGVHRIASRIDDKFELVAGALSSTPEKARASAAEIGLDPTRSYASYEDMAEAEAARDDGIEAVAIVTPNHMHFPVAKTFLEAGFHVICDKPMTTTLDEAKQLAEIAKRSGKVFVLTHNYTGYPMIRQARAMVAAGELGDIRLVNATYIQGWLATRAEDEGSKQAGWRVDPAKAGAGGAIGDIGTHAHNLACYVSGLKVESLACDLDSFVEGRRLDDNAHMMLRFQPKKGVTAKGMLWASQVAVGNENGLSLKIYGTKAGLEWHQEEPNRLWFQRLGEPKQCLTRGGEGAWPEATAVTRIPAGHPEGYLEGFASIYSEAADLIAAHEAGGEAQSGLALPSIEDGIDGLAFIEACVRSSKDNGAWTKL</sequence>
<evidence type="ECO:0000313" key="4">
    <source>
        <dbReference type="Proteomes" id="UP000192656"/>
    </source>
</evidence>
<gene>
    <name evidence="3" type="ORF">SAMN06297251_102263</name>
</gene>
<dbReference type="InterPro" id="IPR036291">
    <property type="entry name" value="NAD(P)-bd_dom_sf"/>
</dbReference>
<dbReference type="OrthoDB" id="9815825at2"/>
<dbReference type="AlphaFoldDB" id="A0A1W1Z8E3"/>